<dbReference type="EMBL" id="LJSN01000002">
    <property type="protein sequence ID" value="PNE40975.1"/>
    <property type="molecule type" value="Genomic_DNA"/>
</dbReference>
<protein>
    <submittedName>
        <fullName evidence="1">Phosphotransferase</fullName>
    </submittedName>
</protein>
<evidence type="ECO:0000313" key="1">
    <source>
        <dbReference type="EMBL" id="PNE40975.1"/>
    </source>
</evidence>
<proteinExistence type="predicted"/>
<dbReference type="SUPFAM" id="SSF52540">
    <property type="entry name" value="P-loop containing nucleoside triphosphate hydrolases"/>
    <property type="match status" value="1"/>
</dbReference>
<accession>A0A2N8PIX5</accession>
<dbReference type="RefSeq" id="WP_073448084.1">
    <property type="nucleotide sequence ID" value="NZ_LJSN01000002.1"/>
</dbReference>
<dbReference type="AlphaFoldDB" id="A0A2N8PIX5"/>
<dbReference type="GO" id="GO:0016740">
    <property type="term" value="F:transferase activity"/>
    <property type="evidence" value="ECO:0007669"/>
    <property type="project" value="UniProtKB-KW"/>
</dbReference>
<keyword evidence="2" id="KW-1185">Reference proteome</keyword>
<name>A0A2N8PIX5_STRNR</name>
<keyword evidence="1" id="KW-0808">Transferase</keyword>
<dbReference type="Pfam" id="PF13671">
    <property type="entry name" value="AAA_33"/>
    <property type="match status" value="1"/>
</dbReference>
<dbReference type="Proteomes" id="UP000236047">
    <property type="component" value="Unassembled WGS sequence"/>
</dbReference>
<organism evidence="1 2">
    <name type="scientific">Streptomyces noursei</name>
    <name type="common">Streptomyces albulus</name>
    <dbReference type="NCBI Taxonomy" id="1971"/>
    <lineage>
        <taxon>Bacteria</taxon>
        <taxon>Bacillati</taxon>
        <taxon>Actinomycetota</taxon>
        <taxon>Actinomycetes</taxon>
        <taxon>Kitasatosporales</taxon>
        <taxon>Streptomycetaceae</taxon>
        <taxon>Streptomyces</taxon>
    </lineage>
</organism>
<dbReference type="InterPro" id="IPR027417">
    <property type="entry name" value="P-loop_NTPase"/>
</dbReference>
<comment type="caution">
    <text evidence="1">The sequence shown here is derived from an EMBL/GenBank/DDBJ whole genome shotgun (WGS) entry which is preliminary data.</text>
</comment>
<dbReference type="Gene3D" id="3.40.50.300">
    <property type="entry name" value="P-loop containing nucleotide triphosphate hydrolases"/>
    <property type="match status" value="1"/>
</dbReference>
<evidence type="ECO:0000313" key="2">
    <source>
        <dbReference type="Proteomes" id="UP000236047"/>
    </source>
</evidence>
<gene>
    <name evidence="1" type="ORF">AOB60_09490</name>
</gene>
<sequence>MTTQRGRAAGPAASGCLIVSGMPGAGKSTVSPLVAGHFERAAHINGDFLSYMVVQGRVGFLGRPADESRRQLLLCARNMCALADNFAEHGIFPIIEYAIADRELLDFMVGLLAPRPVMFVVLAPPPEVCRQRNAARPARERVDYDIAPFHRAMHDELGGVGWWLDSTGQTPEETAADIAAEARHRAVLTGGQLS</sequence>
<reference evidence="2" key="1">
    <citation type="submission" date="2015-09" db="EMBL/GenBank/DDBJ databases">
        <authorList>
            <person name="Graham D.E."/>
            <person name="Mahan K.M."/>
            <person name="Klingeman D.M."/>
            <person name="Fida T."/>
            <person name="Giannone R.J."/>
            <person name="Hettich R.L."/>
            <person name="Parry R.J."/>
            <person name="Spain J.C."/>
        </authorList>
    </citation>
    <scope>NUCLEOTIDE SEQUENCE [LARGE SCALE GENOMIC DNA]</scope>
    <source>
        <strain evidence="2">JCM 4701</strain>
    </source>
</reference>